<comment type="pathway">
    <text evidence="2">Amino-acid biosynthesis; L-lysine biosynthesis via DAP pathway; (S)-tetrahydrodipicolinate from L-aspartate: step 3/4.</text>
</comment>
<evidence type="ECO:0000256" key="8">
    <source>
        <dbReference type="ARBA" id="ARBA00023154"/>
    </source>
</evidence>
<dbReference type="PROSITE" id="PS00666">
    <property type="entry name" value="DHDPS_2"/>
    <property type="match status" value="1"/>
</dbReference>
<organism evidence="13 14">
    <name type="scientific">Candidatus Avoscillospira avistercoris</name>
    <dbReference type="NCBI Taxonomy" id="2840707"/>
    <lineage>
        <taxon>Bacteria</taxon>
        <taxon>Bacillati</taxon>
        <taxon>Bacillota</taxon>
        <taxon>Clostridia</taxon>
        <taxon>Eubacteriales</taxon>
        <taxon>Oscillospiraceae</taxon>
        <taxon>Oscillospiraceae incertae sedis</taxon>
        <taxon>Candidatus Avoscillospira</taxon>
    </lineage>
</organism>
<comment type="function">
    <text evidence="1">Catalyzes the condensation of (S)-aspartate-beta-semialdehyde [(S)-ASA] and pyruvate to 4-hydroxy-tetrahydrodipicolinate (HTPA).</text>
</comment>
<dbReference type="SUPFAM" id="SSF51569">
    <property type="entry name" value="Aldolase"/>
    <property type="match status" value="1"/>
</dbReference>
<evidence type="ECO:0000313" key="13">
    <source>
        <dbReference type="EMBL" id="HIS65401.1"/>
    </source>
</evidence>
<keyword evidence="5" id="KW-0963">Cytoplasm</keyword>
<evidence type="ECO:0000256" key="11">
    <source>
        <dbReference type="ARBA" id="ARBA00047836"/>
    </source>
</evidence>
<reference evidence="13" key="1">
    <citation type="submission" date="2020-10" db="EMBL/GenBank/DDBJ databases">
        <authorList>
            <person name="Gilroy R."/>
        </authorList>
    </citation>
    <scope>NUCLEOTIDE SEQUENCE</scope>
    <source>
        <strain evidence="13">ChiBcec16-1751</strain>
    </source>
</reference>
<protein>
    <recommendedName>
        <fullName evidence="4 12">4-hydroxy-tetrahydrodipicolinate synthase</fullName>
        <ecNumber evidence="4 12">4.3.3.7</ecNumber>
    </recommendedName>
</protein>
<comment type="similarity">
    <text evidence="3">Belongs to the DapA family.</text>
</comment>
<name>A0A9D1FBS0_9FIRM</name>
<evidence type="ECO:0000256" key="9">
    <source>
        <dbReference type="ARBA" id="ARBA00023239"/>
    </source>
</evidence>
<evidence type="ECO:0000256" key="12">
    <source>
        <dbReference type="NCBIfam" id="TIGR00674"/>
    </source>
</evidence>
<dbReference type="HAMAP" id="MF_00418">
    <property type="entry name" value="DapA"/>
    <property type="match status" value="1"/>
</dbReference>
<feature type="non-terminal residue" evidence="13">
    <location>
        <position position="1"/>
    </location>
</feature>
<dbReference type="InterPro" id="IPR002220">
    <property type="entry name" value="DapA-like"/>
</dbReference>
<dbReference type="NCBIfam" id="TIGR00674">
    <property type="entry name" value="dapA"/>
    <property type="match status" value="1"/>
</dbReference>
<keyword evidence="8" id="KW-0457">Lysine biosynthesis</keyword>
<keyword evidence="10" id="KW-0704">Schiff base</keyword>
<comment type="catalytic activity">
    <reaction evidence="11">
        <text>L-aspartate 4-semialdehyde + pyruvate = (2S,4S)-4-hydroxy-2,3,4,5-tetrahydrodipicolinate + H2O + H(+)</text>
        <dbReference type="Rhea" id="RHEA:34171"/>
        <dbReference type="ChEBI" id="CHEBI:15361"/>
        <dbReference type="ChEBI" id="CHEBI:15377"/>
        <dbReference type="ChEBI" id="CHEBI:15378"/>
        <dbReference type="ChEBI" id="CHEBI:67139"/>
        <dbReference type="ChEBI" id="CHEBI:537519"/>
        <dbReference type="EC" id="4.3.3.7"/>
    </reaction>
</comment>
<keyword evidence="9 13" id="KW-0456">Lyase</keyword>
<dbReference type="PANTHER" id="PTHR12128:SF66">
    <property type="entry name" value="4-HYDROXY-2-OXOGLUTARATE ALDOLASE, MITOCHONDRIAL"/>
    <property type="match status" value="1"/>
</dbReference>
<proteinExistence type="inferred from homology"/>
<evidence type="ECO:0000256" key="4">
    <source>
        <dbReference type="ARBA" id="ARBA00012086"/>
    </source>
</evidence>
<evidence type="ECO:0000256" key="6">
    <source>
        <dbReference type="ARBA" id="ARBA00022605"/>
    </source>
</evidence>
<evidence type="ECO:0000256" key="3">
    <source>
        <dbReference type="ARBA" id="ARBA00007592"/>
    </source>
</evidence>
<dbReference type="Pfam" id="PF00701">
    <property type="entry name" value="DHDPS"/>
    <property type="match status" value="1"/>
</dbReference>
<dbReference type="EC" id="4.3.3.7" evidence="4 12"/>
<dbReference type="Gene3D" id="3.20.20.70">
    <property type="entry name" value="Aldolase class I"/>
    <property type="match status" value="1"/>
</dbReference>
<dbReference type="GO" id="GO:0008840">
    <property type="term" value="F:4-hydroxy-tetrahydrodipicolinate synthase activity"/>
    <property type="evidence" value="ECO:0007669"/>
    <property type="project" value="UniProtKB-UniRule"/>
</dbReference>
<keyword evidence="7" id="KW-0220">Diaminopimelate biosynthesis</keyword>
<dbReference type="Proteomes" id="UP000886741">
    <property type="component" value="Unassembled WGS sequence"/>
</dbReference>
<dbReference type="GO" id="GO:0019877">
    <property type="term" value="P:diaminopimelate biosynthetic process"/>
    <property type="evidence" value="ECO:0007669"/>
    <property type="project" value="UniProtKB-KW"/>
</dbReference>
<evidence type="ECO:0000256" key="2">
    <source>
        <dbReference type="ARBA" id="ARBA00005120"/>
    </source>
</evidence>
<dbReference type="EMBL" id="DVJJ01000128">
    <property type="protein sequence ID" value="HIS65401.1"/>
    <property type="molecule type" value="Genomic_DNA"/>
</dbReference>
<dbReference type="GO" id="GO:0005829">
    <property type="term" value="C:cytosol"/>
    <property type="evidence" value="ECO:0007669"/>
    <property type="project" value="TreeGrafter"/>
</dbReference>
<sequence>TTGEGSTLSDQEHRDALQCAVETAAGRVPIIAGTGSNDTSYAIELTKFACSIGCDGMLCVTPYYNKATQKGLVAMYSAIGDASTKPIILYNVPSRTGVNIEPATYVELAKHPRIAGIKEANGNISKIVETAALVGDQLAIYSGNDDEIVPIMACGGIGVISVLSNVAPHQTVEICDKFFAGDVAGAMALQAKYLPLIRALFSEVNPIPVKAAMAAMGFCKDYLRLPLTPMEEGHKAVLLQAMRDVGIQV</sequence>
<evidence type="ECO:0000313" key="14">
    <source>
        <dbReference type="Proteomes" id="UP000886741"/>
    </source>
</evidence>
<dbReference type="PRINTS" id="PR00146">
    <property type="entry name" value="DHPICSNTHASE"/>
</dbReference>
<evidence type="ECO:0000256" key="5">
    <source>
        <dbReference type="ARBA" id="ARBA00022490"/>
    </source>
</evidence>
<evidence type="ECO:0000256" key="1">
    <source>
        <dbReference type="ARBA" id="ARBA00003294"/>
    </source>
</evidence>
<accession>A0A9D1FBS0</accession>
<gene>
    <name evidence="13" type="ORF">IAA83_08545</name>
</gene>
<keyword evidence="6" id="KW-0028">Amino-acid biosynthesis</keyword>
<dbReference type="CDD" id="cd00950">
    <property type="entry name" value="DHDPS"/>
    <property type="match status" value="1"/>
</dbReference>
<dbReference type="GO" id="GO:0009089">
    <property type="term" value="P:lysine biosynthetic process via diaminopimelate"/>
    <property type="evidence" value="ECO:0007669"/>
    <property type="project" value="UniProtKB-UniRule"/>
</dbReference>
<evidence type="ECO:0000256" key="7">
    <source>
        <dbReference type="ARBA" id="ARBA00022915"/>
    </source>
</evidence>
<comment type="caution">
    <text evidence="13">The sequence shown here is derived from an EMBL/GenBank/DDBJ whole genome shotgun (WGS) entry which is preliminary data.</text>
</comment>
<dbReference type="InterPro" id="IPR013785">
    <property type="entry name" value="Aldolase_TIM"/>
</dbReference>
<dbReference type="InterPro" id="IPR020625">
    <property type="entry name" value="Schiff_base-form_aldolases_AS"/>
</dbReference>
<dbReference type="SMART" id="SM01130">
    <property type="entry name" value="DHDPS"/>
    <property type="match status" value="1"/>
</dbReference>
<dbReference type="InterPro" id="IPR005263">
    <property type="entry name" value="DapA"/>
</dbReference>
<evidence type="ECO:0000256" key="10">
    <source>
        <dbReference type="ARBA" id="ARBA00023270"/>
    </source>
</evidence>
<dbReference type="AlphaFoldDB" id="A0A9D1FBS0"/>
<dbReference type="PANTHER" id="PTHR12128">
    <property type="entry name" value="DIHYDRODIPICOLINATE SYNTHASE"/>
    <property type="match status" value="1"/>
</dbReference>
<reference evidence="13" key="2">
    <citation type="journal article" date="2021" name="PeerJ">
        <title>Extensive microbial diversity within the chicken gut microbiome revealed by metagenomics and culture.</title>
        <authorList>
            <person name="Gilroy R."/>
            <person name="Ravi A."/>
            <person name="Getino M."/>
            <person name="Pursley I."/>
            <person name="Horton D.L."/>
            <person name="Alikhan N.F."/>
            <person name="Baker D."/>
            <person name="Gharbi K."/>
            <person name="Hall N."/>
            <person name="Watson M."/>
            <person name="Adriaenssens E.M."/>
            <person name="Foster-Nyarko E."/>
            <person name="Jarju S."/>
            <person name="Secka A."/>
            <person name="Antonio M."/>
            <person name="Oren A."/>
            <person name="Chaudhuri R.R."/>
            <person name="La Ragione R."/>
            <person name="Hildebrand F."/>
            <person name="Pallen M.J."/>
        </authorList>
    </citation>
    <scope>NUCLEOTIDE SEQUENCE</scope>
    <source>
        <strain evidence="13">ChiBcec16-1751</strain>
    </source>
</reference>